<evidence type="ECO:0000256" key="1">
    <source>
        <dbReference type="SAM" id="MobiDB-lite"/>
    </source>
</evidence>
<dbReference type="PROSITE" id="PS51406">
    <property type="entry name" value="FIBRINOGEN_C_2"/>
    <property type="match status" value="1"/>
</dbReference>
<protein>
    <recommendedName>
        <fullName evidence="2">Fibrinogen C-terminal domain-containing protein</fullName>
    </recommendedName>
</protein>
<dbReference type="PANTHER" id="PTHR19143">
    <property type="entry name" value="FIBRINOGEN/TENASCIN/ANGIOPOEITIN"/>
    <property type="match status" value="1"/>
</dbReference>
<organism evidence="3 4">
    <name type="scientific">Macrostomum lignano</name>
    <dbReference type="NCBI Taxonomy" id="282301"/>
    <lineage>
        <taxon>Eukaryota</taxon>
        <taxon>Metazoa</taxon>
        <taxon>Spiralia</taxon>
        <taxon>Lophotrochozoa</taxon>
        <taxon>Platyhelminthes</taxon>
        <taxon>Rhabditophora</taxon>
        <taxon>Macrostomorpha</taxon>
        <taxon>Macrostomida</taxon>
        <taxon>Macrostomidae</taxon>
        <taxon>Macrostomum</taxon>
    </lineage>
</organism>
<dbReference type="SUPFAM" id="SSF56496">
    <property type="entry name" value="Fibrinogen C-terminal domain-like"/>
    <property type="match status" value="1"/>
</dbReference>
<dbReference type="GO" id="GO:0005615">
    <property type="term" value="C:extracellular space"/>
    <property type="evidence" value="ECO:0007669"/>
    <property type="project" value="TreeGrafter"/>
</dbReference>
<name>A0A267EFZ5_9PLAT</name>
<comment type="caution">
    <text evidence="3">The sequence shown here is derived from an EMBL/GenBank/DDBJ whole genome shotgun (WGS) entry which is preliminary data.</text>
</comment>
<dbReference type="InterPro" id="IPR036056">
    <property type="entry name" value="Fibrinogen-like_C"/>
</dbReference>
<dbReference type="InterPro" id="IPR050373">
    <property type="entry name" value="Fibrinogen_C-term_domain"/>
</dbReference>
<keyword evidence="4" id="KW-1185">Reference proteome</keyword>
<reference evidence="3 4" key="1">
    <citation type="submission" date="2017-06" db="EMBL/GenBank/DDBJ databases">
        <title>A platform for efficient transgenesis in Macrostomum lignano, a flatworm model organism for stem cell research.</title>
        <authorList>
            <person name="Berezikov E."/>
        </authorList>
    </citation>
    <scope>NUCLEOTIDE SEQUENCE [LARGE SCALE GENOMIC DNA]</scope>
    <source>
        <strain evidence="3">DV1</strain>
        <tissue evidence="3">Whole organism</tissue>
    </source>
</reference>
<dbReference type="SMART" id="SM00186">
    <property type="entry name" value="FBG"/>
    <property type="match status" value="1"/>
</dbReference>
<accession>A0A267EFZ5</accession>
<dbReference type="Gene3D" id="3.90.215.10">
    <property type="entry name" value="Gamma Fibrinogen, chain A, domain 1"/>
    <property type="match status" value="1"/>
</dbReference>
<dbReference type="OrthoDB" id="6275059at2759"/>
<dbReference type="Pfam" id="PF00147">
    <property type="entry name" value="Fibrinogen_C"/>
    <property type="match status" value="1"/>
</dbReference>
<dbReference type="Proteomes" id="UP000215902">
    <property type="component" value="Unassembled WGS sequence"/>
</dbReference>
<dbReference type="STRING" id="282301.A0A267EFZ5"/>
<feature type="domain" description="Fibrinogen C-terminal" evidence="2">
    <location>
        <begin position="436"/>
        <end position="592"/>
    </location>
</feature>
<evidence type="ECO:0000313" key="4">
    <source>
        <dbReference type="Proteomes" id="UP000215902"/>
    </source>
</evidence>
<proteinExistence type="predicted"/>
<dbReference type="AlphaFoldDB" id="A0A267EFZ5"/>
<dbReference type="InterPro" id="IPR014716">
    <property type="entry name" value="Fibrinogen_a/b/g_C_1"/>
</dbReference>
<feature type="compositionally biased region" description="Pro residues" evidence="1">
    <location>
        <begin position="450"/>
        <end position="465"/>
    </location>
</feature>
<feature type="region of interest" description="Disordered" evidence="1">
    <location>
        <begin position="449"/>
        <end position="472"/>
    </location>
</feature>
<dbReference type="EMBL" id="NIVC01002152">
    <property type="protein sequence ID" value="PAA60443.1"/>
    <property type="molecule type" value="Genomic_DNA"/>
</dbReference>
<evidence type="ECO:0000313" key="3">
    <source>
        <dbReference type="EMBL" id="PAA60443.1"/>
    </source>
</evidence>
<dbReference type="InterPro" id="IPR002181">
    <property type="entry name" value="Fibrinogen_a/b/g_C_dom"/>
</dbReference>
<sequence>MHRSNPSEENLSLRLVQHTREPHRMLPKAALALLICSAALVVAETATSCSHLDDDSLTNPRTVMAHGCQLTLWQAASDSSRLWAEPAFCVPAAVQPSRSDFYSDAASVDVLEDPVGGYSYVNVPVMLANRTLLDEAVRQLTARSGSGPVVSADYLELAGGVAVSSHQPAQFVARDFVWSQSDQTVGLLKLSCDGIGCSLLVQIIRAAGDSKAAEALEPVSVEAELLHPCSRRLLKSDAISQGQGRPIALQHSSYRPVRGLPLSAGQLAPCLNVTALPTFETPIGGGNCSLRLHQSEVNGTKAFYLEPLLCYLGEALIRRDFNRQLNYLQLQVQLHSDEALSAAIAWLTKNGMSDGEPAVAFMRLLDPRLSVRQWPSGSDSFGRPQVLIAADESDLLLRIACGSYYNCSRLRSAVQADPLVLFSRIAWRPKFDAKICRLEVAKRRLSLPLTRPPPASPAASGPPSPTCGESNATGACQIERLEDGRSFLLVQKRSSPGVNFSRDWSDYEQGFGNTRNFWIGLRSISAFTHPTGSLLRIEARLWNGTLLYAEYSGLRLLGPSYNLTYDAYMRQQSNTDDLLARSRGLPFSTRDKMSQEFRMRLYSGRSHGRRYNYQRRTMQSLGFAGWWWYSEATAGSVDFNPNGVFHYSDFGDPRRQAMMQSLMGLNRTLASDCTNKAKAKSWTLLKEVRLLIEI</sequence>
<gene>
    <name evidence="3" type="ORF">BOX15_Mlig003017g1</name>
</gene>
<evidence type="ECO:0000259" key="2">
    <source>
        <dbReference type="PROSITE" id="PS51406"/>
    </source>
</evidence>